<dbReference type="EMBL" id="AFXP01000017">
    <property type="protein sequence ID" value="EHG15735.1"/>
    <property type="molecule type" value="Genomic_DNA"/>
</dbReference>
<protein>
    <recommendedName>
        <fullName evidence="5">Heavy metal translocating P-type ATPase</fullName>
    </recommendedName>
</protein>
<dbReference type="STRING" id="857291.HMPREF9138_01701"/>
<dbReference type="HOGENOM" id="CLU_1873552_0_0_10"/>
<name>G6AHX4_9BACT</name>
<feature type="compositionally biased region" description="Basic and acidic residues" evidence="1">
    <location>
        <begin position="14"/>
        <end position="43"/>
    </location>
</feature>
<comment type="caution">
    <text evidence="3">The sequence shown here is derived from an EMBL/GenBank/DDBJ whole genome shotgun (WGS) entry which is preliminary data.</text>
</comment>
<gene>
    <name evidence="3" type="ORF">HMPREF9138_01701</name>
</gene>
<evidence type="ECO:0000256" key="1">
    <source>
        <dbReference type="SAM" id="MobiDB-lite"/>
    </source>
</evidence>
<evidence type="ECO:0000256" key="2">
    <source>
        <dbReference type="SAM" id="Phobius"/>
    </source>
</evidence>
<dbReference type="Proteomes" id="UP000004597">
    <property type="component" value="Unassembled WGS sequence"/>
</dbReference>
<keyword evidence="4" id="KW-1185">Reference proteome</keyword>
<feature type="region of interest" description="Disordered" evidence="1">
    <location>
        <begin position="1"/>
        <end position="65"/>
    </location>
</feature>
<evidence type="ECO:0008006" key="5">
    <source>
        <dbReference type="Google" id="ProtNLM"/>
    </source>
</evidence>
<feature type="transmembrane region" description="Helical" evidence="2">
    <location>
        <begin position="72"/>
        <end position="90"/>
    </location>
</feature>
<evidence type="ECO:0000313" key="4">
    <source>
        <dbReference type="Proteomes" id="UP000004597"/>
    </source>
</evidence>
<organism evidence="3 4">
    <name type="scientific">Prevotella histicola F0411</name>
    <dbReference type="NCBI Taxonomy" id="857291"/>
    <lineage>
        <taxon>Bacteria</taxon>
        <taxon>Pseudomonadati</taxon>
        <taxon>Bacteroidota</taxon>
        <taxon>Bacteroidia</taxon>
        <taxon>Bacteroidales</taxon>
        <taxon>Prevotellaceae</taxon>
        <taxon>Prevotella</taxon>
    </lineage>
</organism>
<sequence>MNNYNKHLSHSHHNHGDMDHSKHEHVSTEEHGDYKDQHQEHHAGHNHSGHSGHDHSGHGGHDHHHHGNFKELFLKSLPLGIIIMLLSPMAGFDLPFQFTFPYYDIVVAILSTILIIYGGRPFYQGAVDEFKQKNLE</sequence>
<reference evidence="3 4" key="1">
    <citation type="submission" date="2011-10" db="EMBL/GenBank/DDBJ databases">
        <title>The Genome Sequence of Prevotella histicola F0411.</title>
        <authorList>
            <consortium name="The Broad Institute Genome Sequencing Platform"/>
            <person name="Earl A."/>
            <person name="Ward D."/>
            <person name="Feldgarden M."/>
            <person name="Gevers D."/>
            <person name="Izard J."/>
            <person name="Ganesan A."/>
            <person name="Blanton J.M."/>
            <person name="Baranova O.V."/>
            <person name="Tanner A.C."/>
            <person name="Mathney J.M.J."/>
            <person name="Dewhirst F.E."/>
            <person name="Young S.K."/>
            <person name="Zeng Q."/>
            <person name="Gargeya S."/>
            <person name="Fitzgerald M."/>
            <person name="Haas B."/>
            <person name="Abouelleil A."/>
            <person name="Alvarado L."/>
            <person name="Arachchi H.M."/>
            <person name="Berlin A."/>
            <person name="Brown A."/>
            <person name="Chapman S.B."/>
            <person name="Chen Z."/>
            <person name="Dunbar C."/>
            <person name="Freedman E."/>
            <person name="Gearin G."/>
            <person name="Gellesch M."/>
            <person name="Goldberg J."/>
            <person name="Griggs A."/>
            <person name="Gujja S."/>
            <person name="Heiman D."/>
            <person name="Howarth C."/>
            <person name="Larson L."/>
            <person name="Lui A."/>
            <person name="MacDonald P.J.P."/>
            <person name="Montmayeur A."/>
            <person name="Murphy C."/>
            <person name="Neiman D."/>
            <person name="Pearson M."/>
            <person name="Priest M."/>
            <person name="Roberts A."/>
            <person name="Saif S."/>
            <person name="Shea T."/>
            <person name="Shenoy N."/>
            <person name="Sisk P."/>
            <person name="Stolte C."/>
            <person name="Sykes S."/>
            <person name="Wortman J."/>
            <person name="Nusbaum C."/>
            <person name="Birren B."/>
        </authorList>
    </citation>
    <scope>NUCLEOTIDE SEQUENCE [LARGE SCALE GENOMIC DNA]</scope>
    <source>
        <strain evidence="3 4">F0411</strain>
    </source>
</reference>
<evidence type="ECO:0000313" key="3">
    <source>
        <dbReference type="EMBL" id="EHG15735.1"/>
    </source>
</evidence>
<feature type="transmembrane region" description="Helical" evidence="2">
    <location>
        <begin position="102"/>
        <end position="123"/>
    </location>
</feature>
<dbReference type="PATRIC" id="fig|857291.3.peg.1693"/>
<keyword evidence="2" id="KW-1133">Transmembrane helix</keyword>
<accession>G6AHX4</accession>
<feature type="compositionally biased region" description="Basic and acidic residues" evidence="1">
    <location>
        <begin position="51"/>
        <end position="60"/>
    </location>
</feature>
<keyword evidence="2" id="KW-0472">Membrane</keyword>
<proteinExistence type="predicted"/>
<dbReference type="AlphaFoldDB" id="G6AHX4"/>
<keyword evidence="2" id="KW-0812">Transmembrane</keyword>